<dbReference type="Proteomes" id="UP000322530">
    <property type="component" value="Unassembled WGS sequence"/>
</dbReference>
<protein>
    <submittedName>
        <fullName evidence="1">Uncharacterized protein</fullName>
    </submittedName>
</protein>
<dbReference type="RefSeq" id="WP_149404056.1">
    <property type="nucleotide sequence ID" value="NZ_BIXY01000099.1"/>
</dbReference>
<proteinExistence type="predicted"/>
<dbReference type="EMBL" id="BIXY01000099">
    <property type="protein sequence ID" value="GCF11217.1"/>
    <property type="molecule type" value="Genomic_DNA"/>
</dbReference>
<name>A0A5A5TII8_9CHLR</name>
<gene>
    <name evidence="1" type="ORF">KDI_47810</name>
</gene>
<evidence type="ECO:0000313" key="1">
    <source>
        <dbReference type="EMBL" id="GCF11217.1"/>
    </source>
</evidence>
<organism evidence="1 2">
    <name type="scientific">Dictyobacter arantiisoli</name>
    <dbReference type="NCBI Taxonomy" id="2014874"/>
    <lineage>
        <taxon>Bacteria</taxon>
        <taxon>Bacillati</taxon>
        <taxon>Chloroflexota</taxon>
        <taxon>Ktedonobacteria</taxon>
        <taxon>Ktedonobacterales</taxon>
        <taxon>Dictyobacteraceae</taxon>
        <taxon>Dictyobacter</taxon>
    </lineage>
</organism>
<dbReference type="OrthoDB" id="164989at2"/>
<accession>A0A5A5TII8</accession>
<comment type="caution">
    <text evidence="1">The sequence shown here is derived from an EMBL/GenBank/DDBJ whole genome shotgun (WGS) entry which is preliminary data.</text>
</comment>
<reference evidence="1 2" key="1">
    <citation type="submission" date="2019-01" db="EMBL/GenBank/DDBJ databases">
        <title>Draft genome sequence of Dictyobacter sp. Uno17.</title>
        <authorList>
            <person name="Wang C.M."/>
            <person name="Zheng Y."/>
            <person name="Sakai Y."/>
            <person name="Abe K."/>
            <person name="Yokota A."/>
            <person name="Yabe S."/>
        </authorList>
    </citation>
    <scope>NUCLEOTIDE SEQUENCE [LARGE SCALE GENOMIC DNA]</scope>
    <source>
        <strain evidence="1 2">Uno17</strain>
    </source>
</reference>
<evidence type="ECO:0000313" key="2">
    <source>
        <dbReference type="Proteomes" id="UP000322530"/>
    </source>
</evidence>
<keyword evidence="2" id="KW-1185">Reference proteome</keyword>
<dbReference type="AlphaFoldDB" id="A0A5A5TII8"/>
<sequence>MNVVSALNLLLTLAGIIGGIIAYRSGIARSANQIQERVINALEVEMNSMRCKLEDMKAENTRLCVLIDTICAALRKRGLAVSIDGDMVSISDGHGQSTTTRIQEELLR</sequence>